<evidence type="ECO:0000313" key="2">
    <source>
        <dbReference type="EMBL" id="GCB62409.1"/>
    </source>
</evidence>
<dbReference type="AlphaFoldDB" id="A0A401NNH9"/>
<proteinExistence type="predicted"/>
<sequence>MLPSWPRERGAVGTAFWITPDHREGCRLKWAPQPLKARPLGGKEQQSAEEAQNTGQRRHIPVPVRGGWYGN</sequence>
<dbReference type="Proteomes" id="UP000288216">
    <property type="component" value="Unassembled WGS sequence"/>
</dbReference>
<accession>A0A401NNH9</accession>
<feature type="compositionally biased region" description="Polar residues" evidence="1">
    <location>
        <begin position="44"/>
        <end position="55"/>
    </location>
</feature>
<keyword evidence="3" id="KW-1185">Reference proteome</keyword>
<organism evidence="2 3">
    <name type="scientific">Scyliorhinus torazame</name>
    <name type="common">Cloudy catshark</name>
    <name type="synonym">Catulus torazame</name>
    <dbReference type="NCBI Taxonomy" id="75743"/>
    <lineage>
        <taxon>Eukaryota</taxon>
        <taxon>Metazoa</taxon>
        <taxon>Chordata</taxon>
        <taxon>Craniata</taxon>
        <taxon>Vertebrata</taxon>
        <taxon>Chondrichthyes</taxon>
        <taxon>Elasmobranchii</taxon>
        <taxon>Galeomorphii</taxon>
        <taxon>Galeoidea</taxon>
        <taxon>Carcharhiniformes</taxon>
        <taxon>Scyliorhinidae</taxon>
        <taxon>Scyliorhinus</taxon>
    </lineage>
</organism>
<protein>
    <submittedName>
        <fullName evidence="2">Uncharacterized protein</fullName>
    </submittedName>
</protein>
<name>A0A401NNH9_SCYTO</name>
<reference evidence="2 3" key="1">
    <citation type="journal article" date="2018" name="Nat. Ecol. Evol.">
        <title>Shark genomes provide insights into elasmobranch evolution and the origin of vertebrates.</title>
        <authorList>
            <person name="Hara Y"/>
            <person name="Yamaguchi K"/>
            <person name="Onimaru K"/>
            <person name="Kadota M"/>
            <person name="Koyanagi M"/>
            <person name="Keeley SD"/>
            <person name="Tatsumi K"/>
            <person name="Tanaka K"/>
            <person name="Motone F"/>
            <person name="Kageyama Y"/>
            <person name="Nozu R"/>
            <person name="Adachi N"/>
            <person name="Nishimura O"/>
            <person name="Nakagawa R"/>
            <person name="Tanegashima C"/>
            <person name="Kiyatake I"/>
            <person name="Matsumoto R"/>
            <person name="Murakumo K"/>
            <person name="Nishida K"/>
            <person name="Terakita A"/>
            <person name="Kuratani S"/>
            <person name="Sato K"/>
            <person name="Hyodo S Kuraku.S."/>
        </authorList>
    </citation>
    <scope>NUCLEOTIDE SEQUENCE [LARGE SCALE GENOMIC DNA]</scope>
</reference>
<comment type="caution">
    <text evidence="2">The sequence shown here is derived from an EMBL/GenBank/DDBJ whole genome shotgun (WGS) entry which is preliminary data.</text>
</comment>
<evidence type="ECO:0000313" key="3">
    <source>
        <dbReference type="Proteomes" id="UP000288216"/>
    </source>
</evidence>
<feature type="region of interest" description="Disordered" evidence="1">
    <location>
        <begin position="34"/>
        <end position="71"/>
    </location>
</feature>
<gene>
    <name evidence="2" type="ORF">scyTo_0000032</name>
</gene>
<dbReference type="EMBL" id="BFAA01000004">
    <property type="protein sequence ID" value="GCB62409.1"/>
    <property type="molecule type" value="Genomic_DNA"/>
</dbReference>
<evidence type="ECO:0000256" key="1">
    <source>
        <dbReference type="SAM" id="MobiDB-lite"/>
    </source>
</evidence>